<evidence type="ECO:0000256" key="2">
    <source>
        <dbReference type="SAM" id="Phobius"/>
    </source>
</evidence>
<evidence type="ECO:0000256" key="1">
    <source>
        <dbReference type="SAM" id="MobiDB-lite"/>
    </source>
</evidence>
<accession>A0A6A6RAR8</accession>
<keyword evidence="2" id="KW-0812">Transmembrane</keyword>
<dbReference type="EMBL" id="MU004182">
    <property type="protein sequence ID" value="KAF2501502.1"/>
    <property type="molecule type" value="Genomic_DNA"/>
</dbReference>
<name>A0A6A6RAR8_9PEZI</name>
<feature type="compositionally biased region" description="Low complexity" evidence="1">
    <location>
        <begin position="103"/>
        <end position="116"/>
    </location>
</feature>
<evidence type="ECO:0000313" key="4">
    <source>
        <dbReference type="Proteomes" id="UP000799750"/>
    </source>
</evidence>
<feature type="region of interest" description="Disordered" evidence="1">
    <location>
        <begin position="100"/>
        <end position="119"/>
    </location>
</feature>
<keyword evidence="2" id="KW-0472">Membrane</keyword>
<reference evidence="3" key="1">
    <citation type="journal article" date="2020" name="Stud. Mycol.">
        <title>101 Dothideomycetes genomes: a test case for predicting lifestyles and emergence of pathogens.</title>
        <authorList>
            <person name="Haridas S."/>
            <person name="Albert R."/>
            <person name="Binder M."/>
            <person name="Bloem J."/>
            <person name="Labutti K."/>
            <person name="Salamov A."/>
            <person name="Andreopoulos B."/>
            <person name="Baker S."/>
            <person name="Barry K."/>
            <person name="Bills G."/>
            <person name="Bluhm B."/>
            <person name="Cannon C."/>
            <person name="Castanera R."/>
            <person name="Culley D."/>
            <person name="Daum C."/>
            <person name="Ezra D."/>
            <person name="Gonzalez J."/>
            <person name="Henrissat B."/>
            <person name="Kuo A."/>
            <person name="Liang C."/>
            <person name="Lipzen A."/>
            <person name="Lutzoni F."/>
            <person name="Magnuson J."/>
            <person name="Mondo S."/>
            <person name="Nolan M."/>
            <person name="Ohm R."/>
            <person name="Pangilinan J."/>
            <person name="Park H.-J."/>
            <person name="Ramirez L."/>
            <person name="Alfaro M."/>
            <person name="Sun H."/>
            <person name="Tritt A."/>
            <person name="Yoshinaga Y."/>
            <person name="Zwiers L.-H."/>
            <person name="Turgeon B."/>
            <person name="Goodwin S."/>
            <person name="Spatafora J."/>
            <person name="Crous P."/>
            <person name="Grigoriev I."/>
        </authorList>
    </citation>
    <scope>NUCLEOTIDE SEQUENCE</scope>
    <source>
        <strain evidence="3">CBS 269.34</strain>
    </source>
</reference>
<feature type="transmembrane region" description="Helical" evidence="2">
    <location>
        <begin position="132"/>
        <end position="154"/>
    </location>
</feature>
<feature type="region of interest" description="Disordered" evidence="1">
    <location>
        <begin position="1"/>
        <end position="74"/>
    </location>
</feature>
<keyword evidence="2" id="KW-1133">Transmembrane helix</keyword>
<keyword evidence="4" id="KW-1185">Reference proteome</keyword>
<dbReference type="AlphaFoldDB" id="A0A6A6RAR8"/>
<gene>
    <name evidence="3" type="ORF">BU16DRAFT_613388</name>
</gene>
<organism evidence="3 4">
    <name type="scientific">Lophium mytilinum</name>
    <dbReference type="NCBI Taxonomy" id="390894"/>
    <lineage>
        <taxon>Eukaryota</taxon>
        <taxon>Fungi</taxon>
        <taxon>Dikarya</taxon>
        <taxon>Ascomycota</taxon>
        <taxon>Pezizomycotina</taxon>
        <taxon>Dothideomycetes</taxon>
        <taxon>Pleosporomycetidae</taxon>
        <taxon>Mytilinidiales</taxon>
        <taxon>Mytilinidiaceae</taxon>
        <taxon>Lophium</taxon>
    </lineage>
</organism>
<sequence>MALTNTPNDAPPAYPDQEITPLPPPYVPALEYTSFPVLPSSPELRDQPSSMESLPPAYIPSSQSYDSFSDHSDLESGLSAADVLSTPTAAARFYVPRRRQALASAPPSSPESPSSSDTITTPRIRFRRCGGLLGLLLLVFAAYLICAAPMFRLWPYGSKVPLS</sequence>
<protein>
    <recommendedName>
        <fullName evidence="5">Transmembrane protein</fullName>
    </recommendedName>
</protein>
<dbReference type="Proteomes" id="UP000799750">
    <property type="component" value="Unassembled WGS sequence"/>
</dbReference>
<proteinExistence type="predicted"/>
<evidence type="ECO:0008006" key="5">
    <source>
        <dbReference type="Google" id="ProtNLM"/>
    </source>
</evidence>
<evidence type="ECO:0000313" key="3">
    <source>
        <dbReference type="EMBL" id="KAF2501502.1"/>
    </source>
</evidence>